<dbReference type="AlphaFoldDB" id="A0A392UTT8"/>
<dbReference type="Proteomes" id="UP000265520">
    <property type="component" value="Unassembled WGS sequence"/>
</dbReference>
<feature type="non-terminal residue" evidence="1">
    <location>
        <position position="1"/>
    </location>
</feature>
<sequence length="71" mass="8001">TARCTGPARVLRQHQKVKLPLYHCTACCARTSCALRQNRLRVAQIAEAKLPTQHELRVAQDASARCARYIK</sequence>
<name>A0A392UTT8_9FABA</name>
<keyword evidence="2" id="KW-1185">Reference proteome</keyword>
<evidence type="ECO:0000313" key="1">
    <source>
        <dbReference type="EMBL" id="MCI79227.1"/>
    </source>
</evidence>
<comment type="caution">
    <text evidence="1">The sequence shown here is derived from an EMBL/GenBank/DDBJ whole genome shotgun (WGS) entry which is preliminary data.</text>
</comment>
<dbReference type="EMBL" id="LXQA010969066">
    <property type="protein sequence ID" value="MCI79227.1"/>
    <property type="molecule type" value="Genomic_DNA"/>
</dbReference>
<reference evidence="1 2" key="1">
    <citation type="journal article" date="2018" name="Front. Plant Sci.">
        <title>Red Clover (Trifolium pratense) and Zigzag Clover (T. medium) - A Picture of Genomic Similarities and Differences.</title>
        <authorList>
            <person name="Dluhosova J."/>
            <person name="Istvanek J."/>
            <person name="Nedelnik J."/>
            <person name="Repkova J."/>
        </authorList>
    </citation>
    <scope>NUCLEOTIDE SEQUENCE [LARGE SCALE GENOMIC DNA]</scope>
    <source>
        <strain evidence="2">cv. 10/8</strain>
        <tissue evidence="1">Leaf</tissue>
    </source>
</reference>
<protein>
    <submittedName>
        <fullName evidence="1">Uncharacterized protein</fullName>
    </submittedName>
</protein>
<organism evidence="1 2">
    <name type="scientific">Trifolium medium</name>
    <dbReference type="NCBI Taxonomy" id="97028"/>
    <lineage>
        <taxon>Eukaryota</taxon>
        <taxon>Viridiplantae</taxon>
        <taxon>Streptophyta</taxon>
        <taxon>Embryophyta</taxon>
        <taxon>Tracheophyta</taxon>
        <taxon>Spermatophyta</taxon>
        <taxon>Magnoliopsida</taxon>
        <taxon>eudicotyledons</taxon>
        <taxon>Gunneridae</taxon>
        <taxon>Pentapetalae</taxon>
        <taxon>rosids</taxon>
        <taxon>fabids</taxon>
        <taxon>Fabales</taxon>
        <taxon>Fabaceae</taxon>
        <taxon>Papilionoideae</taxon>
        <taxon>50 kb inversion clade</taxon>
        <taxon>NPAAA clade</taxon>
        <taxon>Hologalegina</taxon>
        <taxon>IRL clade</taxon>
        <taxon>Trifolieae</taxon>
        <taxon>Trifolium</taxon>
    </lineage>
</organism>
<proteinExistence type="predicted"/>
<accession>A0A392UTT8</accession>
<evidence type="ECO:0000313" key="2">
    <source>
        <dbReference type="Proteomes" id="UP000265520"/>
    </source>
</evidence>